<name>A0AC35U4Q1_9BILA</name>
<organism evidence="1 2">
    <name type="scientific">Rhabditophanes sp. KR3021</name>
    <dbReference type="NCBI Taxonomy" id="114890"/>
    <lineage>
        <taxon>Eukaryota</taxon>
        <taxon>Metazoa</taxon>
        <taxon>Ecdysozoa</taxon>
        <taxon>Nematoda</taxon>
        <taxon>Chromadorea</taxon>
        <taxon>Rhabditida</taxon>
        <taxon>Tylenchina</taxon>
        <taxon>Panagrolaimomorpha</taxon>
        <taxon>Strongyloidoidea</taxon>
        <taxon>Alloionematidae</taxon>
        <taxon>Rhabditophanes</taxon>
    </lineage>
</organism>
<protein>
    <submittedName>
        <fullName evidence="2">GLOBIN domain-containing protein</fullName>
    </submittedName>
</protein>
<dbReference type="WBParaSite" id="RSKR_0000770000.1">
    <property type="protein sequence ID" value="RSKR_0000770000.1"/>
    <property type="gene ID" value="RSKR_0000770000"/>
</dbReference>
<reference evidence="2" key="1">
    <citation type="submission" date="2016-11" db="UniProtKB">
        <authorList>
            <consortium name="WormBaseParasite"/>
        </authorList>
    </citation>
    <scope>IDENTIFICATION</scope>
    <source>
        <strain evidence="2">KR3021</strain>
    </source>
</reference>
<proteinExistence type="predicted"/>
<evidence type="ECO:0000313" key="2">
    <source>
        <dbReference type="WBParaSite" id="RSKR_0000770000.1"/>
    </source>
</evidence>
<evidence type="ECO:0000313" key="1">
    <source>
        <dbReference type="Proteomes" id="UP000095286"/>
    </source>
</evidence>
<dbReference type="Proteomes" id="UP000095286">
    <property type="component" value="Unplaced"/>
</dbReference>
<accession>A0AC35U4Q1</accession>
<sequence>MMPICGISEHTKYFILLFDRIIDNEPNIEDTLRKIGRVHVKLYEEYKLTIADIERLGEIVADVFLKLDGIRQNKETSKSWRILIASIFDEVRVGYESELRLCRRKSSNFPDFSNPSSSRNSNPSILEGLPSTSGSNMGPSSSKIGDICQKISEL</sequence>